<feature type="transmembrane region" description="Helical" evidence="1">
    <location>
        <begin position="14"/>
        <end position="35"/>
    </location>
</feature>
<accession>A0A2P9HA56</accession>
<keyword evidence="3" id="KW-1185">Reference proteome</keyword>
<reference evidence="2 3" key="1">
    <citation type="journal article" date="2004" name="Science">
        <title>Illuminating the evolutionary history of chlamydiae.</title>
        <authorList>
            <person name="Horn M."/>
            <person name="Collingro A."/>
            <person name="Schmitz-Esser S."/>
            <person name="Beier C.L."/>
            <person name="Purkhold U."/>
            <person name="Fartmann B."/>
            <person name="Brandt P."/>
            <person name="Nyakatura G.J."/>
            <person name="Droege M."/>
            <person name="Frishman D."/>
            <person name="Rattei T."/>
            <person name="Mewes H."/>
            <person name="Wagner M."/>
        </authorList>
    </citation>
    <scope>NUCLEOTIDE SEQUENCE [LARGE SCALE GENOMIC DNA]</scope>
    <source>
        <strain evidence="2 3">UWE25</strain>
    </source>
</reference>
<name>A0A2P9HA56_PARUW</name>
<evidence type="ECO:0000313" key="3">
    <source>
        <dbReference type="Proteomes" id="UP000000529"/>
    </source>
</evidence>
<sequence length="434" mass="48445">MPDLSEKVLKKQKIHLILVAAVIGFAVFGLIKYAYDHYEPTSYDLFEPRIDLPVDEFQSKEVWMDRLETQVGFLIQKQKYYEETLLEYKERERANEKEKIELKQYLTLLKKKMEASQVREEELKNKKDTSALEIASSSKNTFDRPVFEQAEESLLPPSSYRFPSSSFSSDPFVSQGTIASFGQEAVKATETAALRPPLCEYTLPQEAKNELFSLEKRTPANVSVRAILLSSVDAVCRLDAQSDPIPVKLRLLDDAHLPGGMKVKLKGCLIGASAYGDISSERVYMRLENLTQVNLSGQAIETEVTGYVSGEDGRFGMRGILVDRSAKILKPALGSGILSGIAQTLQSACARPSKETINTYSLSSDFAQNTVAKTSDAFSLLASYYIKRAEQVQPVLQIDAGRLVDVTFTQGFSMGDLHAKENLKQIRNKHRPSS</sequence>
<organism evidence="2 3">
    <name type="scientific">Protochlamydia amoebophila (strain UWE25)</name>
    <dbReference type="NCBI Taxonomy" id="264201"/>
    <lineage>
        <taxon>Bacteria</taxon>
        <taxon>Pseudomonadati</taxon>
        <taxon>Chlamydiota</taxon>
        <taxon>Chlamydiia</taxon>
        <taxon>Parachlamydiales</taxon>
        <taxon>Parachlamydiaceae</taxon>
        <taxon>Candidatus Protochlamydia</taxon>
    </lineage>
</organism>
<keyword evidence="1" id="KW-0472">Membrane</keyword>
<evidence type="ECO:0000313" key="2">
    <source>
        <dbReference type="EMBL" id="SPJ31862.1"/>
    </source>
</evidence>
<evidence type="ECO:0008006" key="4">
    <source>
        <dbReference type="Google" id="ProtNLM"/>
    </source>
</evidence>
<dbReference type="AlphaFoldDB" id="A0A2P9HA56"/>
<gene>
    <name evidence="2" type="ORF">PC_RS10020</name>
</gene>
<keyword evidence="1" id="KW-1133">Transmembrane helix</keyword>
<dbReference type="STRING" id="264201.pc1425"/>
<dbReference type="EMBL" id="BX908798">
    <property type="protein sequence ID" value="SPJ31862.1"/>
    <property type="molecule type" value="Genomic_DNA"/>
</dbReference>
<dbReference type="CDD" id="cd16430">
    <property type="entry name" value="TraB"/>
    <property type="match status" value="1"/>
</dbReference>
<proteinExistence type="predicted"/>
<dbReference type="InterPro" id="IPR005498">
    <property type="entry name" value="T4SS_VirB10/TraB/TrbI"/>
</dbReference>
<dbReference type="Pfam" id="PF03743">
    <property type="entry name" value="TrbI"/>
    <property type="match status" value="1"/>
</dbReference>
<evidence type="ECO:0000256" key="1">
    <source>
        <dbReference type="SAM" id="Phobius"/>
    </source>
</evidence>
<keyword evidence="1" id="KW-0812">Transmembrane</keyword>
<protein>
    <recommendedName>
        <fullName evidence="4">Conjugal transfer protein TraB</fullName>
    </recommendedName>
</protein>
<dbReference type="KEGG" id="pcu:PC_RS10020"/>
<dbReference type="Proteomes" id="UP000000529">
    <property type="component" value="Chromosome"/>
</dbReference>
<dbReference type="RefSeq" id="WP_052278674.1">
    <property type="nucleotide sequence ID" value="NC_005861.2"/>
</dbReference>
<dbReference type="OrthoDB" id="21843at2"/>